<dbReference type="PANTHER" id="PTHR21248">
    <property type="entry name" value="CARDIOLIPIN SYNTHASE"/>
    <property type="match status" value="1"/>
</dbReference>
<dbReference type="EC" id="2.7.8.-" evidence="2"/>
<dbReference type="InterPro" id="IPR001736">
    <property type="entry name" value="PLipase_D/transphosphatidylase"/>
</dbReference>
<dbReference type="SMART" id="SM00155">
    <property type="entry name" value="PLDc"/>
    <property type="match status" value="2"/>
</dbReference>
<dbReference type="PROSITE" id="PS50035">
    <property type="entry name" value="PLD"/>
    <property type="match status" value="2"/>
</dbReference>
<evidence type="ECO:0000259" key="1">
    <source>
        <dbReference type="PROSITE" id="PS50035"/>
    </source>
</evidence>
<dbReference type="InterPro" id="IPR025202">
    <property type="entry name" value="PLD-like_dom"/>
</dbReference>
<dbReference type="AlphaFoldDB" id="A0A3B0WSG9"/>
<feature type="domain" description="PLD phosphodiesterase" evidence="1">
    <location>
        <begin position="169"/>
        <end position="196"/>
    </location>
</feature>
<name>A0A3B0WSG9_9ZZZZ</name>
<dbReference type="EMBL" id="UOFH01000006">
    <property type="protein sequence ID" value="VAW58331.1"/>
    <property type="molecule type" value="Genomic_DNA"/>
</dbReference>
<evidence type="ECO:0000313" key="2">
    <source>
        <dbReference type="EMBL" id="VAW58331.1"/>
    </source>
</evidence>
<gene>
    <name evidence="2" type="ORF">MNBD_GAMMA08-2664</name>
</gene>
<organism evidence="2">
    <name type="scientific">hydrothermal vent metagenome</name>
    <dbReference type="NCBI Taxonomy" id="652676"/>
    <lineage>
        <taxon>unclassified sequences</taxon>
        <taxon>metagenomes</taxon>
        <taxon>ecological metagenomes</taxon>
    </lineage>
</organism>
<dbReference type="Pfam" id="PF13091">
    <property type="entry name" value="PLDc_2"/>
    <property type="match status" value="2"/>
</dbReference>
<keyword evidence="2" id="KW-0808">Transferase</keyword>
<dbReference type="GO" id="GO:0030572">
    <property type="term" value="F:phosphatidyltransferase activity"/>
    <property type="evidence" value="ECO:0007669"/>
    <property type="project" value="UniProtKB-ARBA"/>
</dbReference>
<sequence length="537" mass="61320">MQQNIIKISFVCIIVLLPACAQLPTDFEAPPSYVIDDTDDTLLGKKFKEVQKNMQNENKKNSKMYLISDGVDAYVARAALLASAEKTIDVQYYIWHSDLIGKLLFNGLIVAADKGVRVRILLDDMPINSETESLLYAIDQHKNIAVRLFNPFASRGFRTTSYLMNPRRINRRMHNKSFTVDNQFTIIGGRNIGNEYFSADENSNFEDIDVMAIGPVVNEIGAQFDLYWNSKVVYPVTAFDHNKATQNELESHRKKLNEFVQTKENSKYHLDVKDSDMYQSIEKGELPQSKQSLVFDGEVHVIYDSPLKALGKSAEEVDYLKSKLEPYVEKIHKSFEIISPYFVPGKNGVDYLTEMVKKGIKVKVITNSLASTDGLMAQSGYSRRRYDLLEGGVKLYELKTKIKTQTSKSLRRGEKAKSALHAKTYIFDREQVFIGSFNFDQRSSNINSEVGVVYDVPKMANLIAQSVFDESVGDVAYEVKIAHKNIEINDIEVEQGELYWVEIKNKKKIYYATEPKTNFWRRFGQGFFSLMPIESQL</sequence>
<proteinExistence type="predicted"/>
<reference evidence="2" key="1">
    <citation type="submission" date="2018-06" db="EMBL/GenBank/DDBJ databases">
        <authorList>
            <person name="Zhirakovskaya E."/>
        </authorList>
    </citation>
    <scope>NUCLEOTIDE SEQUENCE</scope>
</reference>
<dbReference type="Gene3D" id="3.30.870.10">
    <property type="entry name" value="Endonuclease Chain A"/>
    <property type="match status" value="2"/>
</dbReference>
<dbReference type="CDD" id="cd09111">
    <property type="entry name" value="PLDc_ymdC_like_1"/>
    <property type="match status" value="1"/>
</dbReference>
<protein>
    <submittedName>
        <fullName evidence="2">Cardiolipin synthetase</fullName>
        <ecNumber evidence="2">2.7.8.-</ecNumber>
    </submittedName>
</protein>
<accession>A0A3B0WSG9</accession>
<dbReference type="CDD" id="cd09113">
    <property type="entry name" value="PLDc_ymdC_like_2"/>
    <property type="match status" value="1"/>
</dbReference>
<feature type="domain" description="PLD phosphodiesterase" evidence="1">
    <location>
        <begin position="416"/>
        <end position="443"/>
    </location>
</feature>
<dbReference type="SUPFAM" id="SSF56024">
    <property type="entry name" value="Phospholipase D/nuclease"/>
    <property type="match status" value="2"/>
</dbReference>
<dbReference type="PANTHER" id="PTHR21248:SF12">
    <property type="entry name" value="CARDIOLIPIN SYNTHASE C"/>
    <property type="match status" value="1"/>
</dbReference>
<dbReference type="GO" id="GO:0032049">
    <property type="term" value="P:cardiolipin biosynthetic process"/>
    <property type="evidence" value="ECO:0007669"/>
    <property type="project" value="UniProtKB-ARBA"/>
</dbReference>